<name>A0ABY2FV60_9FLAO</name>
<evidence type="ECO:0000313" key="1">
    <source>
        <dbReference type="EMBL" id="TDX92864.1"/>
    </source>
</evidence>
<dbReference type="Proteomes" id="UP000295709">
    <property type="component" value="Unassembled WGS sequence"/>
</dbReference>
<accession>A0ABY2FV60</accession>
<gene>
    <name evidence="1" type="ORF">BCF50_1805</name>
</gene>
<sequence length="33" mass="3830">MEIRITVKQLGKKHPLLSEQTLEIAYNHPNITL</sequence>
<protein>
    <submittedName>
        <fullName evidence="1">Uncharacterized protein</fullName>
    </submittedName>
</protein>
<comment type="caution">
    <text evidence="1">The sequence shown here is derived from an EMBL/GenBank/DDBJ whole genome shotgun (WGS) entry which is preliminary data.</text>
</comment>
<dbReference type="EMBL" id="SOQW01000002">
    <property type="protein sequence ID" value="TDX92864.1"/>
    <property type="molecule type" value="Genomic_DNA"/>
</dbReference>
<keyword evidence="2" id="KW-1185">Reference proteome</keyword>
<proteinExistence type="predicted"/>
<reference evidence="1 2" key="1">
    <citation type="submission" date="2019-03" db="EMBL/GenBank/DDBJ databases">
        <title>Genomic Encyclopedia of Archaeal and Bacterial Type Strains, Phase II (KMG-II): from individual species to whole genera.</title>
        <authorList>
            <person name="Goeker M."/>
        </authorList>
    </citation>
    <scope>NUCLEOTIDE SEQUENCE [LARGE SCALE GENOMIC DNA]</scope>
    <source>
        <strain evidence="1 2">DSM 15235</strain>
    </source>
</reference>
<evidence type="ECO:0000313" key="2">
    <source>
        <dbReference type="Proteomes" id="UP000295709"/>
    </source>
</evidence>
<organism evidence="1 2">
    <name type="scientific">Chryseobacterium daecheongense</name>
    <dbReference type="NCBI Taxonomy" id="192389"/>
    <lineage>
        <taxon>Bacteria</taxon>
        <taxon>Pseudomonadati</taxon>
        <taxon>Bacteroidota</taxon>
        <taxon>Flavobacteriia</taxon>
        <taxon>Flavobacteriales</taxon>
        <taxon>Weeksellaceae</taxon>
        <taxon>Chryseobacterium group</taxon>
        <taxon>Chryseobacterium</taxon>
    </lineage>
</organism>